<feature type="region of interest" description="Disordered" evidence="1">
    <location>
        <begin position="20"/>
        <end position="144"/>
    </location>
</feature>
<feature type="compositionally biased region" description="Low complexity" evidence="1">
    <location>
        <begin position="69"/>
        <end position="91"/>
    </location>
</feature>
<dbReference type="OrthoDB" id="7473964at2759"/>
<evidence type="ECO:0000313" key="4">
    <source>
        <dbReference type="Proteomes" id="UP000494106"/>
    </source>
</evidence>
<comment type="caution">
    <text evidence="3">The sequence shown here is derived from an EMBL/GenBank/DDBJ whole genome shotgun (WGS) entry which is preliminary data.</text>
</comment>
<evidence type="ECO:0000313" key="5">
    <source>
        <dbReference type="Proteomes" id="UP000494256"/>
    </source>
</evidence>
<dbReference type="EMBL" id="CADEBC010000544">
    <property type="protein sequence ID" value="CAB3251206.1"/>
    <property type="molecule type" value="Genomic_DNA"/>
</dbReference>
<evidence type="ECO:0000313" key="2">
    <source>
        <dbReference type="EMBL" id="CAB3251206.1"/>
    </source>
</evidence>
<dbReference type="Proteomes" id="UP000494256">
    <property type="component" value="Unassembled WGS sequence"/>
</dbReference>
<organism evidence="3 5">
    <name type="scientific">Arctia plantaginis</name>
    <name type="common">Wood tiger moth</name>
    <name type="synonym">Phalaena plantaginis</name>
    <dbReference type="NCBI Taxonomy" id="874455"/>
    <lineage>
        <taxon>Eukaryota</taxon>
        <taxon>Metazoa</taxon>
        <taxon>Ecdysozoa</taxon>
        <taxon>Arthropoda</taxon>
        <taxon>Hexapoda</taxon>
        <taxon>Insecta</taxon>
        <taxon>Pterygota</taxon>
        <taxon>Neoptera</taxon>
        <taxon>Endopterygota</taxon>
        <taxon>Lepidoptera</taxon>
        <taxon>Glossata</taxon>
        <taxon>Ditrysia</taxon>
        <taxon>Noctuoidea</taxon>
        <taxon>Erebidae</taxon>
        <taxon>Arctiinae</taxon>
        <taxon>Arctia</taxon>
    </lineage>
</organism>
<dbReference type="EMBL" id="CADEBD010000620">
    <property type="protein sequence ID" value="CAB3258042.1"/>
    <property type="molecule type" value="Genomic_DNA"/>
</dbReference>
<reference evidence="4 5" key="1">
    <citation type="submission" date="2020-04" db="EMBL/GenBank/DDBJ databases">
        <authorList>
            <person name="Wallbank WR R."/>
            <person name="Pardo Diaz C."/>
            <person name="Kozak K."/>
            <person name="Martin S."/>
            <person name="Jiggins C."/>
            <person name="Moest M."/>
            <person name="Warren A I."/>
            <person name="Byers J.R.P. K."/>
            <person name="Montejo-Kovacevich G."/>
            <person name="Yen C E."/>
        </authorList>
    </citation>
    <scope>NUCLEOTIDE SEQUENCE [LARGE SCALE GENOMIC DNA]</scope>
</reference>
<gene>
    <name evidence="2" type="ORF">APLA_LOCUS12894</name>
    <name evidence="3" type="ORF">APLA_LOCUS16045</name>
</gene>
<protein>
    <submittedName>
        <fullName evidence="3">Uncharacterized protein</fullName>
    </submittedName>
</protein>
<dbReference type="AlphaFoldDB" id="A0A8S1BM95"/>
<proteinExistence type="predicted"/>
<accession>A0A8S1BM95</accession>
<evidence type="ECO:0000313" key="3">
    <source>
        <dbReference type="EMBL" id="CAB3258042.1"/>
    </source>
</evidence>
<feature type="compositionally biased region" description="Basic and acidic residues" evidence="1">
    <location>
        <begin position="95"/>
        <end position="109"/>
    </location>
</feature>
<dbReference type="Proteomes" id="UP000494106">
    <property type="component" value="Unassembled WGS sequence"/>
</dbReference>
<keyword evidence="4" id="KW-1185">Reference proteome</keyword>
<evidence type="ECO:0000256" key="1">
    <source>
        <dbReference type="SAM" id="MobiDB-lite"/>
    </source>
</evidence>
<name>A0A8S1BM95_ARCPL</name>
<sequence length="144" mass="14934">MGSVDSNRFAPITFDSARASCSTAADNCSPPPTSSATTFMPKTHAPVHQECSGARSSTSGDKESNGVRSSTTSGVGSGSDADSSVAGSSVVESTRGGEVKKETKIDKKQPPPVPARVTACITEETVTRKVKRRSRRSSSAQQAR</sequence>